<evidence type="ECO:0000256" key="1">
    <source>
        <dbReference type="SAM" id="MobiDB-lite"/>
    </source>
</evidence>
<evidence type="ECO:0008006" key="5">
    <source>
        <dbReference type="Google" id="ProtNLM"/>
    </source>
</evidence>
<protein>
    <recommendedName>
        <fullName evidence="5">DUF3558 domain-containing protein</fullName>
    </recommendedName>
</protein>
<keyword evidence="4" id="KW-1185">Reference proteome</keyword>
<feature type="chain" id="PRO_5038413957" description="DUF3558 domain-containing protein" evidence="2">
    <location>
        <begin position="22"/>
        <end position="174"/>
    </location>
</feature>
<feature type="signal peptide" evidence="2">
    <location>
        <begin position="1"/>
        <end position="21"/>
    </location>
</feature>
<name>A0A4Y9FYW2_9MICO</name>
<dbReference type="Proteomes" id="UP000298358">
    <property type="component" value="Unassembled WGS sequence"/>
</dbReference>
<sequence>MTLARRATALVLAVAATLALAACAPTSPADPQASAPAGGEQQSDPTMPPTCKTILPETLVADFESYGLVPVEEPFSFGDPATTSIPDGVECKWGNADIATDHGVQLFGWAPIDAAGTEKWLTYLTEQGWTRTEGDGLIYLSDPFEGVEGVTYAFADGYVVLADSKEFVQLVSPR</sequence>
<dbReference type="RefSeq" id="WP_135113435.1">
    <property type="nucleotide sequence ID" value="NZ_JADGLL010000005.1"/>
</dbReference>
<accession>A0A4Y9FYW2</accession>
<reference evidence="3 4" key="1">
    <citation type="submission" date="2019-03" db="EMBL/GenBank/DDBJ databases">
        <title>Diversity of the mouse oral microbiome.</title>
        <authorList>
            <person name="Joseph S."/>
            <person name="Aduse-Opoku J."/>
            <person name="Curtis M."/>
            <person name="Wade W."/>
            <person name="Hashim A."/>
        </authorList>
    </citation>
    <scope>NUCLEOTIDE SEQUENCE [LARGE SCALE GENOMIC DNA]</scope>
    <source>
        <strain evidence="3 4">P1012</strain>
    </source>
</reference>
<evidence type="ECO:0000313" key="4">
    <source>
        <dbReference type="Proteomes" id="UP000298358"/>
    </source>
</evidence>
<dbReference type="OrthoDB" id="5082740at2"/>
<dbReference type="AlphaFoldDB" id="A0A4Y9FYW2"/>
<gene>
    <name evidence="3" type="ORF">E4U02_04060</name>
</gene>
<comment type="caution">
    <text evidence="3">The sequence shown here is derived from an EMBL/GenBank/DDBJ whole genome shotgun (WGS) entry which is preliminary data.</text>
</comment>
<evidence type="ECO:0000313" key="3">
    <source>
        <dbReference type="EMBL" id="TFU33839.1"/>
    </source>
</evidence>
<keyword evidence="2" id="KW-0732">Signal</keyword>
<proteinExistence type="predicted"/>
<evidence type="ECO:0000256" key="2">
    <source>
        <dbReference type="SAM" id="SignalP"/>
    </source>
</evidence>
<organism evidence="3 4">
    <name type="scientific">Microbacterium paludicola</name>
    <dbReference type="NCBI Taxonomy" id="300019"/>
    <lineage>
        <taxon>Bacteria</taxon>
        <taxon>Bacillati</taxon>
        <taxon>Actinomycetota</taxon>
        <taxon>Actinomycetes</taxon>
        <taxon>Micrococcales</taxon>
        <taxon>Microbacteriaceae</taxon>
        <taxon>Microbacterium</taxon>
    </lineage>
</organism>
<dbReference type="EMBL" id="SPQB01000005">
    <property type="protein sequence ID" value="TFU33839.1"/>
    <property type="molecule type" value="Genomic_DNA"/>
</dbReference>
<feature type="region of interest" description="Disordered" evidence="1">
    <location>
        <begin position="27"/>
        <end position="50"/>
    </location>
</feature>
<dbReference type="PROSITE" id="PS51257">
    <property type="entry name" value="PROKAR_LIPOPROTEIN"/>
    <property type="match status" value="1"/>
</dbReference>